<name>A0A5D3APE6_9TREE</name>
<reference evidence="2 3" key="1">
    <citation type="submission" date="2017-05" db="EMBL/GenBank/DDBJ databases">
        <title>The Genome Sequence of Tsuchiyaea wingfieldii DSM 27421.</title>
        <authorList>
            <person name="Cuomo C."/>
            <person name="Passer A."/>
            <person name="Billmyre B."/>
            <person name="Heitman J."/>
        </authorList>
    </citation>
    <scope>NUCLEOTIDE SEQUENCE [LARGE SCALE GENOMIC DNA]</scope>
    <source>
        <strain evidence="2 3">DSM 27421</strain>
    </source>
</reference>
<accession>A0A5D3APE6</accession>
<comment type="caution">
    <text evidence="2">The sequence shown here is derived from an EMBL/GenBank/DDBJ whole genome shotgun (WGS) entry which is preliminary data.</text>
</comment>
<feature type="compositionally biased region" description="Basic and acidic residues" evidence="1">
    <location>
        <begin position="51"/>
        <end position="68"/>
    </location>
</feature>
<gene>
    <name evidence="2" type="ORF">B9479_006818</name>
</gene>
<evidence type="ECO:0000256" key="1">
    <source>
        <dbReference type="SAM" id="MobiDB-lite"/>
    </source>
</evidence>
<protein>
    <submittedName>
        <fullName evidence="2">Uncharacterized protein</fullName>
    </submittedName>
</protein>
<proteinExistence type="predicted"/>
<dbReference type="AlphaFoldDB" id="A0A5D3APE6"/>
<evidence type="ECO:0000313" key="2">
    <source>
        <dbReference type="EMBL" id="TYJ52568.1"/>
    </source>
</evidence>
<feature type="compositionally biased region" description="Polar residues" evidence="1">
    <location>
        <begin position="7"/>
        <end position="26"/>
    </location>
</feature>
<sequence>MSHRSEQGSPTRDISTLSSLPDPQEKSFSVASVANILRNLQGIQRLMDDHHASGLDRLPAENDPHGDDHLEDELDLDLSSNEDVPRTEEYRQTFTDADHQRSTASRGHSVTFIFSPADTGRDDRWYEKDQRVTLFQSTSPTNPDGEEVNSMDRYHGYLSDQEGGEEEQVMAGDAIRGQLFPIREKTPLIWSKIENALSNEVPEVLDKDMEIDFRSAPNPNGSNTEIQ</sequence>
<evidence type="ECO:0000313" key="3">
    <source>
        <dbReference type="Proteomes" id="UP000322245"/>
    </source>
</evidence>
<dbReference type="EMBL" id="NIDF01000127">
    <property type="protein sequence ID" value="TYJ52568.1"/>
    <property type="molecule type" value="Genomic_DNA"/>
</dbReference>
<feature type="region of interest" description="Disordered" evidence="1">
    <location>
        <begin position="51"/>
        <end position="84"/>
    </location>
</feature>
<feature type="region of interest" description="Disordered" evidence="1">
    <location>
        <begin position="1"/>
        <end position="26"/>
    </location>
</feature>
<keyword evidence="3" id="KW-1185">Reference proteome</keyword>
<organism evidence="2 3">
    <name type="scientific">Cryptococcus floricola</name>
    <dbReference type="NCBI Taxonomy" id="2591691"/>
    <lineage>
        <taxon>Eukaryota</taxon>
        <taxon>Fungi</taxon>
        <taxon>Dikarya</taxon>
        <taxon>Basidiomycota</taxon>
        <taxon>Agaricomycotina</taxon>
        <taxon>Tremellomycetes</taxon>
        <taxon>Tremellales</taxon>
        <taxon>Cryptococcaceae</taxon>
        <taxon>Cryptococcus</taxon>
    </lineage>
</organism>
<dbReference type="Proteomes" id="UP000322245">
    <property type="component" value="Unassembled WGS sequence"/>
</dbReference>